<proteinExistence type="predicted"/>
<dbReference type="HOGENOM" id="CLU_110827_0_0_1"/>
<protein>
    <submittedName>
        <fullName evidence="1">Uncharacterized protein</fullName>
    </submittedName>
</protein>
<reference evidence="2" key="1">
    <citation type="journal article" date="2014" name="Proc. Natl. Acad. Sci. U.S.A.">
        <title>Extensive sampling of basidiomycete genomes demonstrates inadequacy of the white-rot/brown-rot paradigm for wood decay fungi.</title>
        <authorList>
            <person name="Riley R."/>
            <person name="Salamov A.A."/>
            <person name="Brown D.W."/>
            <person name="Nagy L.G."/>
            <person name="Floudas D."/>
            <person name="Held B.W."/>
            <person name="Levasseur A."/>
            <person name="Lombard V."/>
            <person name="Morin E."/>
            <person name="Otillar R."/>
            <person name="Lindquist E.A."/>
            <person name="Sun H."/>
            <person name="LaButti K.M."/>
            <person name="Schmutz J."/>
            <person name="Jabbour D."/>
            <person name="Luo H."/>
            <person name="Baker S.E."/>
            <person name="Pisabarro A.G."/>
            <person name="Walton J.D."/>
            <person name="Blanchette R.A."/>
            <person name="Henrissat B."/>
            <person name="Martin F."/>
            <person name="Cullen D."/>
            <person name="Hibbett D.S."/>
            <person name="Grigoriev I.V."/>
        </authorList>
    </citation>
    <scope>NUCLEOTIDE SEQUENCE [LARGE SCALE GENOMIC DNA]</scope>
    <source>
        <strain evidence="2">PC15</strain>
    </source>
</reference>
<dbReference type="VEuPathDB" id="FungiDB:PLEOSDRAFT_1103890"/>
<accession>A0A067NPP6</accession>
<evidence type="ECO:0000313" key="2">
    <source>
        <dbReference type="Proteomes" id="UP000027073"/>
    </source>
</evidence>
<gene>
    <name evidence="1" type="ORF">PLEOSDRAFT_1103890</name>
</gene>
<dbReference type="OrthoDB" id="3197409at2759"/>
<evidence type="ECO:0000313" key="1">
    <source>
        <dbReference type="EMBL" id="KDQ29874.1"/>
    </source>
</evidence>
<organism evidence="1 2">
    <name type="scientific">Pleurotus ostreatus (strain PC15)</name>
    <name type="common">Oyster mushroom</name>
    <dbReference type="NCBI Taxonomy" id="1137138"/>
    <lineage>
        <taxon>Eukaryota</taxon>
        <taxon>Fungi</taxon>
        <taxon>Dikarya</taxon>
        <taxon>Basidiomycota</taxon>
        <taxon>Agaricomycotina</taxon>
        <taxon>Agaricomycetes</taxon>
        <taxon>Agaricomycetidae</taxon>
        <taxon>Agaricales</taxon>
        <taxon>Pleurotineae</taxon>
        <taxon>Pleurotaceae</taxon>
        <taxon>Pleurotus</taxon>
    </lineage>
</organism>
<dbReference type="AlphaFoldDB" id="A0A067NPP6"/>
<dbReference type="InParanoid" id="A0A067NPP6"/>
<sequence length="159" mass="17688">MSNLIPWLQDRFSKIYDISLLQNEGGPTGLEDFSAGFDAVFASNIRITINGEEVSRDGLKERIISSASAATRIQVEWKDLIEVPNQGIDDSDLVTGMVAGQFIITRSLKFRIRAAPAQNQTITIFQARIENDANISSGDLRRITQLHYTMLSKPVPIHV</sequence>
<name>A0A067NPP6_PLEO1</name>
<dbReference type="Proteomes" id="UP000027073">
    <property type="component" value="Unassembled WGS sequence"/>
</dbReference>
<dbReference type="EMBL" id="KL198007">
    <property type="protein sequence ID" value="KDQ29874.1"/>
    <property type="molecule type" value="Genomic_DNA"/>
</dbReference>